<keyword evidence="1" id="KW-0732">Signal</keyword>
<organism evidence="2 3">
    <name type="scientific">Vibrio zhanjiangensis</name>
    <dbReference type="NCBI Taxonomy" id="1046128"/>
    <lineage>
        <taxon>Bacteria</taxon>
        <taxon>Pseudomonadati</taxon>
        <taxon>Pseudomonadota</taxon>
        <taxon>Gammaproteobacteria</taxon>
        <taxon>Vibrionales</taxon>
        <taxon>Vibrionaceae</taxon>
        <taxon>Vibrio</taxon>
    </lineage>
</organism>
<feature type="signal peptide" evidence="1">
    <location>
        <begin position="1"/>
        <end position="19"/>
    </location>
</feature>
<reference evidence="3" key="1">
    <citation type="journal article" date="2019" name="Int. J. Syst. Evol. Microbiol.">
        <title>The Global Catalogue of Microorganisms (GCM) 10K type strain sequencing project: providing services to taxonomists for standard genome sequencing and annotation.</title>
        <authorList>
            <consortium name="The Broad Institute Genomics Platform"/>
            <consortium name="The Broad Institute Genome Sequencing Center for Infectious Disease"/>
            <person name="Wu L."/>
            <person name="Ma J."/>
        </authorList>
    </citation>
    <scope>NUCLEOTIDE SEQUENCE [LARGE SCALE GENOMIC DNA]</scope>
    <source>
        <strain evidence="3">NBRC 108723</strain>
    </source>
</reference>
<evidence type="ECO:0000256" key="1">
    <source>
        <dbReference type="SAM" id="SignalP"/>
    </source>
</evidence>
<dbReference type="RefSeq" id="WP_284193274.1">
    <property type="nucleotide sequence ID" value="NZ_BSPW01000077.1"/>
</dbReference>
<dbReference type="EMBL" id="BSPW01000077">
    <property type="protein sequence ID" value="GLT19417.1"/>
    <property type="molecule type" value="Genomic_DNA"/>
</dbReference>
<keyword evidence="3" id="KW-1185">Reference proteome</keyword>
<sequence length="116" mass="12749">MKKLLFILCGLVITTNVLAEDYYRNRTIVGAGIYYSGANSILFIDIDGDKSGMPACASTRRLAIDSTAPNFKEMVSFALTAYTSKQNSVDINVTPTCNYWSNSQDIKGIKMGVMPF</sequence>
<evidence type="ECO:0000313" key="2">
    <source>
        <dbReference type="EMBL" id="GLT19417.1"/>
    </source>
</evidence>
<protein>
    <submittedName>
        <fullName evidence="2">Uncharacterized protein</fullName>
    </submittedName>
</protein>
<dbReference type="Proteomes" id="UP001157138">
    <property type="component" value="Unassembled WGS sequence"/>
</dbReference>
<accession>A0ABQ6F1P6</accession>
<comment type="caution">
    <text evidence="2">The sequence shown here is derived from an EMBL/GenBank/DDBJ whole genome shotgun (WGS) entry which is preliminary data.</text>
</comment>
<gene>
    <name evidence="2" type="ORF">GCM10007938_31990</name>
</gene>
<name>A0ABQ6F1P6_9VIBR</name>
<feature type="chain" id="PRO_5045827829" evidence="1">
    <location>
        <begin position="20"/>
        <end position="116"/>
    </location>
</feature>
<evidence type="ECO:0000313" key="3">
    <source>
        <dbReference type="Proteomes" id="UP001157138"/>
    </source>
</evidence>
<proteinExistence type="predicted"/>